<keyword evidence="5 6" id="KW-0472">Membrane</keyword>
<dbReference type="GO" id="GO:0043190">
    <property type="term" value="C:ATP-binding cassette (ABC) transporter complex"/>
    <property type="evidence" value="ECO:0007669"/>
    <property type="project" value="InterPro"/>
</dbReference>
<dbReference type="PANTHER" id="PTHR34857">
    <property type="entry name" value="SLL0384 PROTEIN"/>
    <property type="match status" value="1"/>
</dbReference>
<keyword evidence="2" id="KW-1003">Cell membrane</keyword>
<keyword evidence="3 6" id="KW-0812">Transmembrane</keyword>
<accession>A0A3D1JF37</accession>
<dbReference type="CDD" id="cd16914">
    <property type="entry name" value="EcfT"/>
    <property type="match status" value="1"/>
</dbReference>
<sequence length="265" mass="29280">MHANFLDPYQEGTSPVHRLDARIKLILVIAFILTSALTPAGAWPIFTLLLSLVLSAELLSDLGIVFFMKRALLALPFVLAALPLLVTVDGVVLLALPLGLSITQQGLERFISISLRSWISVQAAVLLASTTTFPEILHAMRALGLPRLMVAIIGLMWRYLFVMVDEVLRMLRARTARSGESEFSGHRAGGTIFWRSQVAGGMAGSLFLRSLERSDRIYHAMLARGYDGEIRSLPQPGLRPVDWLVLFIVLLLLLSLLVLSRILWG</sequence>
<dbReference type="Pfam" id="PF02361">
    <property type="entry name" value="CbiQ"/>
    <property type="match status" value="1"/>
</dbReference>
<feature type="transmembrane region" description="Helical" evidence="6">
    <location>
        <begin position="241"/>
        <end position="264"/>
    </location>
</feature>
<feature type="transmembrane region" description="Helical" evidence="6">
    <location>
        <begin position="74"/>
        <end position="98"/>
    </location>
</feature>
<feature type="transmembrane region" description="Helical" evidence="6">
    <location>
        <begin position="25"/>
        <end position="54"/>
    </location>
</feature>
<dbReference type="InterPro" id="IPR051611">
    <property type="entry name" value="ECF_transporter_component"/>
</dbReference>
<dbReference type="InterPro" id="IPR003339">
    <property type="entry name" value="ABC/ECF_trnsptr_transmembrane"/>
</dbReference>
<dbReference type="RefSeq" id="WP_062193151.1">
    <property type="nucleotide sequence ID" value="NZ_DF967965.1"/>
</dbReference>
<evidence type="ECO:0000256" key="6">
    <source>
        <dbReference type="SAM" id="Phobius"/>
    </source>
</evidence>
<gene>
    <name evidence="7" type="primary">cbiQ</name>
    <name evidence="7" type="ORF">DEQ80_04955</name>
</gene>
<dbReference type="GO" id="GO:0006824">
    <property type="term" value="P:cobalt ion transport"/>
    <property type="evidence" value="ECO:0007669"/>
    <property type="project" value="InterPro"/>
</dbReference>
<name>A0A3D1JF37_9CHLR</name>
<keyword evidence="4 6" id="KW-1133">Transmembrane helix</keyword>
<dbReference type="NCBIfam" id="TIGR02454">
    <property type="entry name" value="ECF_T_CbiQ"/>
    <property type="match status" value="1"/>
</dbReference>
<evidence type="ECO:0000313" key="7">
    <source>
        <dbReference type="EMBL" id="HCE17189.1"/>
    </source>
</evidence>
<dbReference type="STRING" id="229919.GCA_001050195_02053"/>
<dbReference type="AlphaFoldDB" id="A0A3D1JF37"/>
<protein>
    <submittedName>
        <fullName evidence="7">Cobalt ECF transporter T component CbiQ</fullName>
    </submittedName>
</protein>
<evidence type="ECO:0000256" key="4">
    <source>
        <dbReference type="ARBA" id="ARBA00022989"/>
    </source>
</evidence>
<evidence type="ECO:0000256" key="5">
    <source>
        <dbReference type="ARBA" id="ARBA00023136"/>
    </source>
</evidence>
<organism evidence="7 8">
    <name type="scientific">Anaerolinea thermolimosa</name>
    <dbReference type="NCBI Taxonomy" id="229919"/>
    <lineage>
        <taxon>Bacteria</taxon>
        <taxon>Bacillati</taxon>
        <taxon>Chloroflexota</taxon>
        <taxon>Anaerolineae</taxon>
        <taxon>Anaerolineales</taxon>
        <taxon>Anaerolineaceae</taxon>
        <taxon>Anaerolinea</taxon>
    </lineage>
</organism>
<reference evidence="7 8" key="1">
    <citation type="journal article" date="2018" name="Nat. Biotechnol.">
        <title>A standardized bacterial taxonomy based on genome phylogeny substantially revises the tree of life.</title>
        <authorList>
            <person name="Parks D.H."/>
            <person name="Chuvochina M."/>
            <person name="Waite D.W."/>
            <person name="Rinke C."/>
            <person name="Skarshewski A."/>
            <person name="Chaumeil P.A."/>
            <person name="Hugenholtz P."/>
        </authorList>
    </citation>
    <scope>NUCLEOTIDE SEQUENCE [LARGE SCALE GENOMIC DNA]</scope>
    <source>
        <strain evidence="7">UBA8781</strain>
    </source>
</reference>
<dbReference type="InterPro" id="IPR012809">
    <property type="entry name" value="ECF_CbiQ"/>
</dbReference>
<evidence type="ECO:0000256" key="2">
    <source>
        <dbReference type="ARBA" id="ARBA00022475"/>
    </source>
</evidence>
<proteinExistence type="predicted"/>
<evidence type="ECO:0000256" key="1">
    <source>
        <dbReference type="ARBA" id="ARBA00004651"/>
    </source>
</evidence>
<dbReference type="OrthoDB" id="8585740at2"/>
<evidence type="ECO:0000256" key="3">
    <source>
        <dbReference type="ARBA" id="ARBA00022692"/>
    </source>
</evidence>
<comment type="subcellular location">
    <subcellularLocation>
        <location evidence="1">Cell membrane</location>
        <topology evidence="1">Multi-pass membrane protein</topology>
    </subcellularLocation>
</comment>
<comment type="caution">
    <text evidence="7">The sequence shown here is derived from an EMBL/GenBank/DDBJ whole genome shotgun (WGS) entry which is preliminary data.</text>
</comment>
<dbReference type="PANTHER" id="PTHR34857:SF2">
    <property type="entry name" value="SLL0384 PROTEIN"/>
    <property type="match status" value="1"/>
</dbReference>
<dbReference type="Proteomes" id="UP000264141">
    <property type="component" value="Unassembled WGS sequence"/>
</dbReference>
<dbReference type="EMBL" id="DPBP01000022">
    <property type="protein sequence ID" value="HCE17189.1"/>
    <property type="molecule type" value="Genomic_DNA"/>
</dbReference>
<feature type="transmembrane region" description="Helical" evidence="6">
    <location>
        <begin position="148"/>
        <end position="168"/>
    </location>
</feature>
<evidence type="ECO:0000313" key="8">
    <source>
        <dbReference type="Proteomes" id="UP000264141"/>
    </source>
</evidence>